<dbReference type="GO" id="GO:1990423">
    <property type="term" value="C:RZZ complex"/>
    <property type="evidence" value="ECO:0007669"/>
    <property type="project" value="TreeGrafter"/>
</dbReference>
<dbReference type="Pfam" id="PF22766">
    <property type="entry name" value="ZW10_C2"/>
    <property type="match status" value="1"/>
</dbReference>
<dbReference type="GO" id="GO:0006888">
    <property type="term" value="P:endoplasmic reticulum to Golgi vesicle-mediated transport"/>
    <property type="evidence" value="ECO:0007669"/>
    <property type="project" value="TreeGrafter"/>
</dbReference>
<evidence type="ECO:0000259" key="2">
    <source>
        <dbReference type="Pfam" id="PF20666"/>
    </source>
</evidence>
<evidence type="ECO:0000313" key="5">
    <source>
        <dbReference type="Proteomes" id="UP001372834"/>
    </source>
</evidence>
<accession>A0AAN8S6Z2</accession>
<proteinExistence type="predicted"/>
<feature type="domain" description="ZW10 C-terminal helical" evidence="3">
    <location>
        <begin position="583"/>
        <end position="727"/>
    </location>
</feature>
<feature type="domain" description="Centromere/kinetochore protein zw10 C-terminal" evidence="2">
    <location>
        <begin position="431"/>
        <end position="560"/>
    </location>
</feature>
<dbReference type="GO" id="GO:0007094">
    <property type="term" value="P:mitotic spindle assembly checkpoint signaling"/>
    <property type="evidence" value="ECO:0007669"/>
    <property type="project" value="TreeGrafter"/>
</dbReference>
<dbReference type="InterPro" id="IPR046362">
    <property type="entry name" value="Zw10/DSL1_C_sf"/>
</dbReference>
<name>A0AAN8S6Z2_POLSC</name>
<dbReference type="PANTHER" id="PTHR12205:SF0">
    <property type="entry name" value="CENTROMERE_KINETOCHORE PROTEIN ZW10 HOMOLOG"/>
    <property type="match status" value="1"/>
</dbReference>
<dbReference type="InterPro" id="IPR048343">
    <property type="entry name" value="ZW10_C"/>
</dbReference>
<evidence type="ECO:0000259" key="3">
    <source>
        <dbReference type="Pfam" id="PF22766"/>
    </source>
</evidence>
<evidence type="ECO:0008006" key="6">
    <source>
        <dbReference type="Google" id="ProtNLM"/>
    </source>
</evidence>
<evidence type="ECO:0000313" key="4">
    <source>
        <dbReference type="EMBL" id="KAK6631859.1"/>
    </source>
</evidence>
<dbReference type="InterPro" id="IPR055148">
    <property type="entry name" value="ZW10_C_2"/>
</dbReference>
<feature type="domain" description="Centromere/kinetochore protein zw10 middle" evidence="1">
    <location>
        <begin position="196"/>
        <end position="390"/>
    </location>
</feature>
<dbReference type="Gene3D" id="1.10.357.150">
    <property type="match status" value="1"/>
</dbReference>
<dbReference type="GO" id="GO:0005737">
    <property type="term" value="C:cytoplasm"/>
    <property type="evidence" value="ECO:0007669"/>
    <property type="project" value="GOC"/>
</dbReference>
<dbReference type="PANTHER" id="PTHR12205">
    <property type="entry name" value="CENTROMERE/KINETOCHORE PROTEIN ZW10"/>
    <property type="match status" value="1"/>
</dbReference>
<dbReference type="Proteomes" id="UP001372834">
    <property type="component" value="Unassembled WGS sequence"/>
</dbReference>
<evidence type="ECO:0000259" key="1">
    <source>
        <dbReference type="Pfam" id="PF20665"/>
    </source>
</evidence>
<dbReference type="AlphaFoldDB" id="A0AAN8S6Z2"/>
<reference evidence="4 5" key="1">
    <citation type="submission" date="2023-10" db="EMBL/GenBank/DDBJ databases">
        <title>Genomes of two closely related lineages of the louse Polyplax serrata with different host specificities.</title>
        <authorList>
            <person name="Martinu J."/>
            <person name="Tarabai H."/>
            <person name="Stefka J."/>
            <person name="Hypsa V."/>
        </authorList>
    </citation>
    <scope>NUCLEOTIDE SEQUENCE [LARGE SCALE GENOMIC DNA]</scope>
    <source>
        <strain evidence="4">HR10_N</strain>
    </source>
</reference>
<protein>
    <recommendedName>
        <fullName evidence="6">Centromere/kinetochore protein zw10-like protein</fullName>
    </recommendedName>
</protein>
<organism evidence="4 5">
    <name type="scientific">Polyplax serrata</name>
    <name type="common">Common mouse louse</name>
    <dbReference type="NCBI Taxonomy" id="468196"/>
    <lineage>
        <taxon>Eukaryota</taxon>
        <taxon>Metazoa</taxon>
        <taxon>Ecdysozoa</taxon>
        <taxon>Arthropoda</taxon>
        <taxon>Hexapoda</taxon>
        <taxon>Insecta</taxon>
        <taxon>Pterygota</taxon>
        <taxon>Neoptera</taxon>
        <taxon>Paraneoptera</taxon>
        <taxon>Psocodea</taxon>
        <taxon>Troctomorpha</taxon>
        <taxon>Phthiraptera</taxon>
        <taxon>Anoplura</taxon>
        <taxon>Polyplacidae</taxon>
        <taxon>Polyplax</taxon>
    </lineage>
</organism>
<gene>
    <name evidence="4" type="ORF">RUM43_013925</name>
</gene>
<dbReference type="InterPro" id="IPR048344">
    <property type="entry name" value="Zw10_middle"/>
</dbReference>
<comment type="caution">
    <text evidence="4">The sequence shown here is derived from an EMBL/GenBank/DDBJ whole genome shotgun (WGS) entry which is preliminary data.</text>
</comment>
<dbReference type="Pfam" id="PF20665">
    <property type="entry name" value="Zw10_middle"/>
    <property type="match status" value="1"/>
</dbReference>
<dbReference type="Pfam" id="PF20666">
    <property type="entry name" value="ZW10_C"/>
    <property type="match status" value="1"/>
</dbReference>
<sequence length="728" mass="83672">MDCSFLHEVLNSEESELIDVGPTITDLVNQTNILKNDVAIVFENQALQFNPVLKESTQLKCRAEELLKEMNTLEGIIHEEIQEELLGCTSELESLSCSLKEVNFFLKTLQELLAIDDLLRQSKENMKQKEYCKCAEILQNAKNCIKNNTEKLEKIELFKMLSQEVTLTFEHLMHTISEIWSSSIKISTKHTAGMELKSTQVILSIQKNICNEFTDILNASSYLEANLNEMKFSKMLLGEILNPIVLKKTNCTVDESENEIRMILEILNESSKPSYLDVFENIKQIINFLKVNVDIKLSTGQNFLSVIGNFISEDFLDSLINKYLSESIPTNLEAFDSYKDVVNNAEKLETSLQNDGFLQQKSSSLMEYARNVNALFANKFCQSFLNKARETVKKDLHHITMSDEVTSDLNLIPLSYSNILKMKLNIQSDIFVFNKCQISKHAQELISLLHLMMVEVEKSMELCGIRLLYTVRNIFEMYCAIVPLYHKKFLETLPQQVALLHNNCLYFAHNLIHTVTVYQGSVPNVLRNHLHILLEVAIKLKNLAAEKLETAVTNQRSQLVYILRDSGFATLNENPKLDPNSEKSIRQCIRQMQMLQNTWKDVLPLNVYIRAIGFLIDTIVEELISIIITVEDISSQTASDLVNYFSVILERAPTLFPDEKEIHRHVRKWQKFNEFILILKGSLRDIDDRWANGMGPLAVEFTPEQVKHLIRALFQNSDRRATLLARIR</sequence>
<dbReference type="EMBL" id="JAWJWE010000008">
    <property type="protein sequence ID" value="KAK6631859.1"/>
    <property type="molecule type" value="Genomic_DNA"/>
</dbReference>